<evidence type="ECO:0000256" key="11">
    <source>
        <dbReference type="ARBA" id="ARBA00023136"/>
    </source>
</evidence>
<dbReference type="InterPro" id="IPR042094">
    <property type="entry name" value="T2SS_GspF_sf"/>
</dbReference>
<dbReference type="GO" id="GO:0015628">
    <property type="term" value="P:protein secretion by the type II secretion system"/>
    <property type="evidence" value="ECO:0007669"/>
    <property type="project" value="InterPro"/>
</dbReference>
<dbReference type="PROSITE" id="PS00874">
    <property type="entry name" value="T2SP_F"/>
    <property type="match status" value="1"/>
</dbReference>
<evidence type="ECO:0000259" key="14">
    <source>
        <dbReference type="Pfam" id="PF00482"/>
    </source>
</evidence>
<protein>
    <submittedName>
        <fullName evidence="15">Type II secretion system protein F</fullName>
    </submittedName>
</protein>
<evidence type="ECO:0000256" key="6">
    <source>
        <dbReference type="ARBA" id="ARBA00022692"/>
    </source>
</evidence>
<keyword evidence="5" id="KW-0997">Cell inner membrane</keyword>
<dbReference type="PANTHER" id="PTHR30012">
    <property type="entry name" value="GENERAL SECRETION PATHWAY PROTEIN"/>
    <property type="match status" value="1"/>
</dbReference>
<evidence type="ECO:0000256" key="8">
    <source>
        <dbReference type="ARBA" id="ARBA00022837"/>
    </source>
</evidence>
<dbReference type="EMBL" id="UOYP01000280">
    <property type="protein sequence ID" value="VAY88651.1"/>
    <property type="molecule type" value="Genomic_DNA"/>
</dbReference>
<evidence type="ECO:0000256" key="4">
    <source>
        <dbReference type="ARBA" id="ARBA00022475"/>
    </source>
</evidence>
<evidence type="ECO:0000256" key="3">
    <source>
        <dbReference type="ARBA" id="ARBA00022448"/>
    </source>
</evidence>
<dbReference type="PRINTS" id="PR00812">
    <property type="entry name" value="BCTERIALGSPF"/>
</dbReference>
<keyword evidence="7" id="KW-0479">Metal-binding</keyword>
<keyword evidence="9" id="KW-0653">Protein transport</keyword>
<keyword evidence="4" id="KW-1003">Cell membrane</keyword>
<feature type="region of interest" description="Disordered" evidence="12">
    <location>
        <begin position="1"/>
        <end position="25"/>
    </location>
</feature>
<comment type="similarity">
    <text evidence="2">Belongs to the GSP F family.</text>
</comment>
<dbReference type="GO" id="GO:0005886">
    <property type="term" value="C:plasma membrane"/>
    <property type="evidence" value="ECO:0007669"/>
    <property type="project" value="UniProtKB-SubCell"/>
</dbReference>
<organism evidence="15">
    <name type="scientific">mine drainage metagenome</name>
    <dbReference type="NCBI Taxonomy" id="410659"/>
    <lineage>
        <taxon>unclassified sequences</taxon>
        <taxon>metagenomes</taxon>
        <taxon>ecological metagenomes</taxon>
    </lineage>
</organism>
<dbReference type="GO" id="GO:0046872">
    <property type="term" value="F:metal ion binding"/>
    <property type="evidence" value="ECO:0007669"/>
    <property type="project" value="UniProtKB-KW"/>
</dbReference>
<evidence type="ECO:0000256" key="1">
    <source>
        <dbReference type="ARBA" id="ARBA00004429"/>
    </source>
</evidence>
<keyword evidence="11 13" id="KW-0472">Membrane</keyword>
<feature type="compositionally biased region" description="Basic and acidic residues" evidence="12">
    <location>
        <begin position="1"/>
        <end position="14"/>
    </location>
</feature>
<dbReference type="FunFam" id="1.20.81.30:FF:000001">
    <property type="entry name" value="Type II secretion system protein F"/>
    <property type="match status" value="2"/>
</dbReference>
<dbReference type="InterPro" id="IPR003004">
    <property type="entry name" value="GspF/PilC"/>
</dbReference>
<dbReference type="PANTHER" id="PTHR30012:SF0">
    <property type="entry name" value="TYPE II SECRETION SYSTEM PROTEIN F-RELATED"/>
    <property type="match status" value="1"/>
</dbReference>
<name>A0A3P3ZP75_9ZZZZ</name>
<feature type="transmembrane region" description="Helical" evidence="13">
    <location>
        <begin position="168"/>
        <end position="191"/>
    </location>
</feature>
<keyword evidence="3" id="KW-0813">Transport</keyword>
<feature type="transmembrane region" description="Helical" evidence="13">
    <location>
        <begin position="222"/>
        <end position="241"/>
    </location>
</feature>
<dbReference type="AlphaFoldDB" id="A0A3P3ZP75"/>
<gene>
    <name evidence="15" type="primary">xcpS</name>
    <name evidence="15" type="ORF">CARN8_3500002</name>
</gene>
<accession>A0A3P3ZP75</accession>
<feature type="transmembrane region" description="Helical" evidence="13">
    <location>
        <begin position="365"/>
        <end position="393"/>
    </location>
</feature>
<evidence type="ECO:0000256" key="2">
    <source>
        <dbReference type="ARBA" id="ARBA00005745"/>
    </source>
</evidence>
<dbReference type="NCBIfam" id="TIGR02120">
    <property type="entry name" value="GspF"/>
    <property type="match status" value="1"/>
</dbReference>
<dbReference type="InterPro" id="IPR011850">
    <property type="entry name" value="T2SS_GspF"/>
</dbReference>
<sequence length="403" mass="43857">MTHYRFEALDDSGQKEQGTLEADSPRQARTMLRSRGLSPIRVRVESMVAGTGLGHWTQRRFSGRERVLILRQLAVLLGGGVPLDEALAGVAAEADREGVRHRLLKVRAEVVAGSPLAQALGQFPRDFPSLYPALVAAGEKSGRLAWVLERLADYAAAQDHLSGKVLGALAYPIVLMGVATAIVLFLMGSVVPQVVGVFASNHQTLPILTRVLIFLSEGIRHWGIWGLAGMGVLAWGGVHLWRKPALRLRWDRHVLGWPLVGRLVLSYDTERLASTLAILVGGGVPLLSALQGAAQAVHNRALRQALLEALERVREGSGLARALEVSMLFPRTLMQLIQAGERTGRLDDLLTQAARHEGQQLERRLMLLTTLLEPALILVMGGLVGLIVLAILMPIMDLNQMVQ</sequence>
<evidence type="ECO:0000256" key="12">
    <source>
        <dbReference type="SAM" id="MobiDB-lite"/>
    </source>
</evidence>
<reference evidence="15" key="1">
    <citation type="submission" date="2018-10" db="EMBL/GenBank/DDBJ databases">
        <authorList>
            <person name="Plewniak F."/>
        </authorList>
    </citation>
    <scope>NUCLEOTIDE SEQUENCE</scope>
</reference>
<dbReference type="Pfam" id="PF00482">
    <property type="entry name" value="T2SSF"/>
    <property type="match status" value="2"/>
</dbReference>
<feature type="domain" description="Type II secretion system protein GspF" evidence="14">
    <location>
        <begin position="70"/>
        <end position="192"/>
    </location>
</feature>
<dbReference type="InterPro" id="IPR018076">
    <property type="entry name" value="T2SS_GspF_dom"/>
</dbReference>
<proteinExistence type="inferred from homology"/>
<evidence type="ECO:0000256" key="9">
    <source>
        <dbReference type="ARBA" id="ARBA00022927"/>
    </source>
</evidence>
<dbReference type="GO" id="GO:0015627">
    <property type="term" value="C:type II protein secretion system complex"/>
    <property type="evidence" value="ECO:0007669"/>
    <property type="project" value="InterPro"/>
</dbReference>
<evidence type="ECO:0000256" key="5">
    <source>
        <dbReference type="ARBA" id="ARBA00022519"/>
    </source>
</evidence>
<keyword evidence="10 13" id="KW-1133">Transmembrane helix</keyword>
<evidence type="ECO:0000256" key="13">
    <source>
        <dbReference type="SAM" id="Phobius"/>
    </source>
</evidence>
<evidence type="ECO:0000256" key="7">
    <source>
        <dbReference type="ARBA" id="ARBA00022723"/>
    </source>
</evidence>
<evidence type="ECO:0000313" key="15">
    <source>
        <dbReference type="EMBL" id="VAY88651.1"/>
    </source>
</evidence>
<feature type="domain" description="Type II secretion system protein GspF" evidence="14">
    <location>
        <begin position="273"/>
        <end position="394"/>
    </location>
</feature>
<dbReference type="InterPro" id="IPR001992">
    <property type="entry name" value="T2SS_GspF/T4SS_PilC_CS"/>
</dbReference>
<dbReference type="Gene3D" id="1.20.81.30">
    <property type="entry name" value="Type II secretion system (T2SS), domain F"/>
    <property type="match status" value="2"/>
</dbReference>
<comment type="subcellular location">
    <subcellularLocation>
        <location evidence="1">Cell inner membrane</location>
        <topology evidence="1">Multi-pass membrane protein</topology>
    </subcellularLocation>
</comment>
<evidence type="ECO:0000256" key="10">
    <source>
        <dbReference type="ARBA" id="ARBA00022989"/>
    </source>
</evidence>
<keyword evidence="6 13" id="KW-0812">Transmembrane</keyword>
<keyword evidence="8" id="KW-0106">Calcium</keyword>